<accession>A0AAV7UYV9</accession>
<evidence type="ECO:0000313" key="3">
    <source>
        <dbReference type="Proteomes" id="UP001066276"/>
    </source>
</evidence>
<feature type="compositionally biased region" description="Polar residues" evidence="1">
    <location>
        <begin position="118"/>
        <end position="159"/>
    </location>
</feature>
<sequence>MRGVSSGPNADGDVKALERPCDEFESMLLSLRRVAYCTLEKPNGGCEQPLEQSRRVRPWWYPVGISRQFFWRGDHRRGLGGCSRPGCRRPGLSQVLPPCPCVREGSGRATGEVKGRPATSTAHDLTNTHRATRSPSPEGTAPSTAGNTSKRPYPTSQSEVEQRDAVPAKGKTAVCVVAGSERPRELGPEVWKNRLEKETERARAPLYGPNGWDKKEPRDAQATLDAILKRSTSIYLNPKRAEPTLGTDTVIWNTNCYFQQRVQDEKRSDEVNKRQHKRRSWINCLLS</sequence>
<evidence type="ECO:0000313" key="2">
    <source>
        <dbReference type="EMBL" id="KAJ1193134.1"/>
    </source>
</evidence>
<comment type="caution">
    <text evidence="2">The sequence shown here is derived from an EMBL/GenBank/DDBJ whole genome shotgun (WGS) entry which is preliminary data.</text>
</comment>
<organism evidence="2 3">
    <name type="scientific">Pleurodeles waltl</name>
    <name type="common">Iberian ribbed newt</name>
    <dbReference type="NCBI Taxonomy" id="8319"/>
    <lineage>
        <taxon>Eukaryota</taxon>
        <taxon>Metazoa</taxon>
        <taxon>Chordata</taxon>
        <taxon>Craniata</taxon>
        <taxon>Vertebrata</taxon>
        <taxon>Euteleostomi</taxon>
        <taxon>Amphibia</taxon>
        <taxon>Batrachia</taxon>
        <taxon>Caudata</taxon>
        <taxon>Salamandroidea</taxon>
        <taxon>Salamandridae</taxon>
        <taxon>Pleurodelinae</taxon>
        <taxon>Pleurodeles</taxon>
    </lineage>
</organism>
<feature type="region of interest" description="Disordered" evidence="1">
    <location>
        <begin position="106"/>
        <end position="170"/>
    </location>
</feature>
<name>A0AAV7UYV9_PLEWA</name>
<protein>
    <submittedName>
        <fullName evidence="2">Uncharacterized protein</fullName>
    </submittedName>
</protein>
<dbReference type="EMBL" id="JANPWB010000004">
    <property type="protein sequence ID" value="KAJ1193134.1"/>
    <property type="molecule type" value="Genomic_DNA"/>
</dbReference>
<proteinExistence type="predicted"/>
<reference evidence="2" key="1">
    <citation type="journal article" date="2022" name="bioRxiv">
        <title>Sequencing and chromosome-scale assembly of the giantPleurodeles waltlgenome.</title>
        <authorList>
            <person name="Brown T."/>
            <person name="Elewa A."/>
            <person name="Iarovenko S."/>
            <person name="Subramanian E."/>
            <person name="Araus A.J."/>
            <person name="Petzold A."/>
            <person name="Susuki M."/>
            <person name="Suzuki K.-i.T."/>
            <person name="Hayashi T."/>
            <person name="Toyoda A."/>
            <person name="Oliveira C."/>
            <person name="Osipova E."/>
            <person name="Leigh N.D."/>
            <person name="Simon A."/>
            <person name="Yun M.H."/>
        </authorList>
    </citation>
    <scope>NUCLEOTIDE SEQUENCE</scope>
    <source>
        <strain evidence="2">20211129_DDA</strain>
        <tissue evidence="2">Liver</tissue>
    </source>
</reference>
<keyword evidence="3" id="KW-1185">Reference proteome</keyword>
<dbReference type="Proteomes" id="UP001066276">
    <property type="component" value="Chromosome 2_2"/>
</dbReference>
<dbReference type="AlphaFoldDB" id="A0AAV7UYV9"/>
<evidence type="ECO:0000256" key="1">
    <source>
        <dbReference type="SAM" id="MobiDB-lite"/>
    </source>
</evidence>
<gene>
    <name evidence="2" type="ORF">NDU88_002439</name>
</gene>